<comment type="cofactor">
    <cofactor evidence="1 7">
        <name>heme</name>
        <dbReference type="ChEBI" id="CHEBI:30413"/>
    </cofactor>
</comment>
<feature type="binding site" description="axial binding residue" evidence="7">
    <location>
        <position position="469"/>
    </location>
    <ligand>
        <name>heme</name>
        <dbReference type="ChEBI" id="CHEBI:30413"/>
    </ligand>
    <ligandPart>
        <name>Fe</name>
        <dbReference type="ChEBI" id="CHEBI:18248"/>
    </ligandPart>
</feature>
<gene>
    <name evidence="9" type="ORF">M8C21_020917</name>
</gene>
<evidence type="ECO:0008006" key="11">
    <source>
        <dbReference type="Google" id="ProtNLM"/>
    </source>
</evidence>
<dbReference type="InterPro" id="IPR017972">
    <property type="entry name" value="Cyt_P450_CS"/>
</dbReference>
<dbReference type="GO" id="GO:0020037">
    <property type="term" value="F:heme binding"/>
    <property type="evidence" value="ECO:0007669"/>
    <property type="project" value="InterPro"/>
</dbReference>
<dbReference type="InterPro" id="IPR050651">
    <property type="entry name" value="Plant_Cytochrome_P450_Monoox"/>
</dbReference>
<evidence type="ECO:0000256" key="8">
    <source>
        <dbReference type="SAM" id="Phobius"/>
    </source>
</evidence>
<evidence type="ECO:0000256" key="4">
    <source>
        <dbReference type="ARBA" id="ARBA00023002"/>
    </source>
</evidence>
<evidence type="ECO:0000256" key="3">
    <source>
        <dbReference type="ARBA" id="ARBA00022723"/>
    </source>
</evidence>
<dbReference type="GO" id="GO:0004497">
    <property type="term" value="F:monooxygenase activity"/>
    <property type="evidence" value="ECO:0007669"/>
    <property type="project" value="UniProtKB-KW"/>
</dbReference>
<dbReference type="PROSITE" id="PS00086">
    <property type="entry name" value="CYTOCHROME_P450"/>
    <property type="match status" value="2"/>
</dbReference>
<accession>A0AAD5BUI2</accession>
<dbReference type="Pfam" id="PF00067">
    <property type="entry name" value="p450"/>
    <property type="match status" value="2"/>
</dbReference>
<proteinExistence type="predicted"/>
<name>A0AAD5BUI2_AMBAR</name>
<keyword evidence="8" id="KW-0472">Membrane</keyword>
<dbReference type="Proteomes" id="UP001206925">
    <property type="component" value="Unassembled WGS sequence"/>
</dbReference>
<protein>
    <recommendedName>
        <fullName evidence="11">Cytochrome P450</fullName>
    </recommendedName>
</protein>
<comment type="caution">
    <text evidence="9">The sequence shown here is derived from an EMBL/GenBank/DDBJ whole genome shotgun (WGS) entry which is preliminary data.</text>
</comment>
<dbReference type="Gene3D" id="1.10.630.10">
    <property type="entry name" value="Cytochrome P450"/>
    <property type="match status" value="2"/>
</dbReference>
<feature type="transmembrane region" description="Helical" evidence="8">
    <location>
        <begin position="234"/>
        <end position="253"/>
    </location>
</feature>
<evidence type="ECO:0000256" key="1">
    <source>
        <dbReference type="ARBA" id="ARBA00001971"/>
    </source>
</evidence>
<keyword evidence="8" id="KW-1133">Transmembrane helix</keyword>
<keyword evidence="3 7" id="KW-0479">Metal-binding</keyword>
<dbReference type="GO" id="GO:0005506">
    <property type="term" value="F:iron ion binding"/>
    <property type="evidence" value="ECO:0007669"/>
    <property type="project" value="InterPro"/>
</dbReference>
<evidence type="ECO:0000256" key="5">
    <source>
        <dbReference type="ARBA" id="ARBA00023004"/>
    </source>
</evidence>
<keyword evidence="2 7" id="KW-0349">Heme</keyword>
<dbReference type="InterPro" id="IPR001128">
    <property type="entry name" value="Cyt_P450"/>
</dbReference>
<dbReference type="PRINTS" id="PR00385">
    <property type="entry name" value="P450"/>
</dbReference>
<organism evidence="9 10">
    <name type="scientific">Ambrosia artemisiifolia</name>
    <name type="common">Common ragweed</name>
    <dbReference type="NCBI Taxonomy" id="4212"/>
    <lineage>
        <taxon>Eukaryota</taxon>
        <taxon>Viridiplantae</taxon>
        <taxon>Streptophyta</taxon>
        <taxon>Embryophyta</taxon>
        <taxon>Tracheophyta</taxon>
        <taxon>Spermatophyta</taxon>
        <taxon>Magnoliopsida</taxon>
        <taxon>eudicotyledons</taxon>
        <taxon>Gunneridae</taxon>
        <taxon>Pentapetalae</taxon>
        <taxon>asterids</taxon>
        <taxon>campanulids</taxon>
        <taxon>Asterales</taxon>
        <taxon>Asteraceae</taxon>
        <taxon>Asteroideae</taxon>
        <taxon>Heliantheae alliance</taxon>
        <taxon>Heliantheae</taxon>
        <taxon>Ambrosia</taxon>
    </lineage>
</organism>
<dbReference type="InterPro" id="IPR036396">
    <property type="entry name" value="Cyt_P450_sf"/>
</dbReference>
<dbReference type="SUPFAM" id="SSF48264">
    <property type="entry name" value="Cytochrome P450"/>
    <property type="match status" value="2"/>
</dbReference>
<dbReference type="AlphaFoldDB" id="A0AAD5BUI2"/>
<evidence type="ECO:0000256" key="2">
    <source>
        <dbReference type="ARBA" id="ARBA00022617"/>
    </source>
</evidence>
<dbReference type="PANTHER" id="PTHR47947:SF61">
    <property type="entry name" value="CYTOCHROME P450"/>
    <property type="match status" value="1"/>
</dbReference>
<evidence type="ECO:0000256" key="6">
    <source>
        <dbReference type="ARBA" id="ARBA00023033"/>
    </source>
</evidence>
<keyword evidence="4" id="KW-0560">Oxidoreductase</keyword>
<sequence length="1077" mass="122117">MDLFYSFPQDYTLLAGASALILVLYCLSSIPKTAKHRTVPEASGAWPIVGHFNLFRGSDLPHITLAAMATKYGPMFTVRLGVHRVLVVHSWQVVKEIFTTHDVIISSRPKFLAAKILGYNYGMFGYTPYGQYWREMRRIISLELLSSHRLEQLKHVPISELDNSIKNLYELWREKRDDHGKVLVEMKKWFGEFNMNVILRLVAGKRYSGATTGEETSTEEVEEMKRSREVMRNFFHFLGLFVVADALPFLGWLDLGGHEKAMKKVAQEIDSMAGKWLQEHRSKRKSDEGFEEKDFMDVLISAVETEGLTDYDSDTIIKSTAMVLIASSADTTTVMLTWTLSLLLNNPHTLKKAQEELDNVVGRDRPVNESDITNLVYIQAIVKETLRLYPAGRLGGQRIFSEDCTVAGYRIPKGTWLLVNVWKLQQDPEIWSHPSEFRPERFMDDDHKHVDVKGAHFELIPFGAGRRSCPGVALALQQLNLVLATLLQHFDISTPGGAPVDMAETSGLTNAKASPLEAGIVILDNYNAMHAHSAQRASLNRKKLWRHNWWKKMGTTPTLPIYVPIIVDYKITFVLHIINIKRSKRGKNRTPPQAKGAWPIIGHLHLLGGPELTHKVLGDMADKHGPIFTIKLGVHQALVVSNGDIAKDCFTTNDKAFASRPKAAAIELMAYNYAMFGFAPYGEYWQKLRKIIMLEVLSQRRVELLQHVRVSELRASIKDIYETWVHNKKCNNLDMVKVDMSQWLGNFVLNILVRINSGKRFTTNDEEGVRFQMVVKKYFELLGTFVVSDYIPYLKWLDMGGYKKEMKQTGKELDIFFEGWLKERRIEIGSAQKLEGSQVFIDVLINILQGASDGEFAGLDHDTIIKSTCQQLLTAGLDTTVVTLTWALSLLLNNPKALETAQHEIDEHVGKDRLVEESDMNNLIYLDAIIKETLRLYPAGPLSVPHESIEDCVVGGYNIPKGTHLLVNLRKMHRDPNVWSNPNDFQPERFLNSKKDIDVKGKHYELLPFGSGRRMCPGVPFALQALRLTLASLIQQFTLKRPSNELVDMSENLGLTSTKATSLEVLLAPRLSYNMYQ</sequence>
<dbReference type="EMBL" id="JAMZMK010010930">
    <property type="protein sequence ID" value="KAI7729712.1"/>
    <property type="molecule type" value="Genomic_DNA"/>
</dbReference>
<feature type="transmembrane region" description="Helical" evidence="8">
    <location>
        <begin position="12"/>
        <end position="30"/>
    </location>
</feature>
<keyword evidence="6" id="KW-0503">Monooxygenase</keyword>
<evidence type="ECO:0000313" key="9">
    <source>
        <dbReference type="EMBL" id="KAI7729712.1"/>
    </source>
</evidence>
<dbReference type="PANTHER" id="PTHR47947">
    <property type="entry name" value="CYTOCHROME P450 82C3-RELATED"/>
    <property type="match status" value="1"/>
</dbReference>
<reference evidence="9" key="1">
    <citation type="submission" date="2022-06" db="EMBL/GenBank/DDBJ databases">
        <title>Uncovering the hologenomic basis of an extraordinary plant invasion.</title>
        <authorList>
            <person name="Bieker V.C."/>
            <person name="Martin M.D."/>
            <person name="Gilbert T."/>
            <person name="Hodgins K."/>
            <person name="Battlay P."/>
            <person name="Petersen B."/>
            <person name="Wilson J."/>
        </authorList>
    </citation>
    <scope>NUCLEOTIDE SEQUENCE</scope>
    <source>
        <strain evidence="9">AA19_3_7</strain>
        <tissue evidence="9">Leaf</tissue>
    </source>
</reference>
<dbReference type="CDD" id="cd20654">
    <property type="entry name" value="CYP82"/>
    <property type="match status" value="2"/>
</dbReference>
<evidence type="ECO:0000313" key="10">
    <source>
        <dbReference type="Proteomes" id="UP001206925"/>
    </source>
</evidence>
<keyword evidence="10" id="KW-1185">Reference proteome</keyword>
<evidence type="ECO:0000256" key="7">
    <source>
        <dbReference type="PIRSR" id="PIRSR602401-1"/>
    </source>
</evidence>
<dbReference type="FunFam" id="1.10.630.10:FF:000026">
    <property type="entry name" value="Cytochrome P450 82C4"/>
    <property type="match status" value="2"/>
</dbReference>
<keyword evidence="8" id="KW-0812">Transmembrane</keyword>
<dbReference type="GO" id="GO:0016705">
    <property type="term" value="F:oxidoreductase activity, acting on paired donors, with incorporation or reduction of molecular oxygen"/>
    <property type="evidence" value="ECO:0007669"/>
    <property type="project" value="InterPro"/>
</dbReference>
<keyword evidence="5 7" id="KW-0408">Iron</keyword>
<dbReference type="PRINTS" id="PR00463">
    <property type="entry name" value="EP450I"/>
</dbReference>
<dbReference type="InterPro" id="IPR002401">
    <property type="entry name" value="Cyt_P450_E_grp-I"/>
</dbReference>